<organism evidence="1 2">
    <name type="scientific">Pilimelia terevasa</name>
    <dbReference type="NCBI Taxonomy" id="53372"/>
    <lineage>
        <taxon>Bacteria</taxon>
        <taxon>Bacillati</taxon>
        <taxon>Actinomycetota</taxon>
        <taxon>Actinomycetes</taxon>
        <taxon>Micromonosporales</taxon>
        <taxon>Micromonosporaceae</taxon>
        <taxon>Pilimelia</taxon>
    </lineage>
</organism>
<evidence type="ECO:0000313" key="2">
    <source>
        <dbReference type="Proteomes" id="UP000662200"/>
    </source>
</evidence>
<dbReference type="EMBL" id="BMQC01000008">
    <property type="protein sequence ID" value="GGK31393.1"/>
    <property type="molecule type" value="Genomic_DNA"/>
</dbReference>
<evidence type="ECO:0000313" key="1">
    <source>
        <dbReference type="EMBL" id="GGK31393.1"/>
    </source>
</evidence>
<protein>
    <submittedName>
        <fullName evidence="1">Uncharacterized protein</fullName>
    </submittedName>
</protein>
<gene>
    <name evidence="1" type="ORF">GCM10010124_25170</name>
</gene>
<dbReference type="Proteomes" id="UP000662200">
    <property type="component" value="Unassembled WGS sequence"/>
</dbReference>
<accession>A0A8J3BSQ6</accession>
<sequence>MSATRLKVGDYVVTTTKHLKDCIGVVYQITELDRDKATGTPLGDGFPVEEPAVIWQPAPPAFVAQAKRMADGDIRAGDLVVLDSRYGRRKDQGVVFEVTDVVGGKVDAVSVVGGRKAGGPPQAFRPAPADLVAAARTKAAAAPDAANIDLGSVVTICGRGWKQPVEVLWVVIRRNGDEHADVARLGGDGGRYWPKIPITAMRLTTPPQPAPATN</sequence>
<dbReference type="AlphaFoldDB" id="A0A8J3BSQ6"/>
<comment type="caution">
    <text evidence="1">The sequence shown here is derived from an EMBL/GenBank/DDBJ whole genome shotgun (WGS) entry which is preliminary data.</text>
</comment>
<reference evidence="1" key="1">
    <citation type="journal article" date="2014" name="Int. J. Syst. Evol. Microbiol.">
        <title>Complete genome sequence of Corynebacterium casei LMG S-19264T (=DSM 44701T), isolated from a smear-ripened cheese.</title>
        <authorList>
            <consortium name="US DOE Joint Genome Institute (JGI-PGF)"/>
            <person name="Walter F."/>
            <person name="Albersmeier A."/>
            <person name="Kalinowski J."/>
            <person name="Ruckert C."/>
        </authorList>
    </citation>
    <scope>NUCLEOTIDE SEQUENCE</scope>
    <source>
        <strain evidence="1">JCM 3091</strain>
    </source>
</reference>
<keyword evidence="2" id="KW-1185">Reference proteome</keyword>
<proteinExistence type="predicted"/>
<reference evidence="1" key="2">
    <citation type="submission" date="2020-09" db="EMBL/GenBank/DDBJ databases">
        <authorList>
            <person name="Sun Q."/>
            <person name="Ohkuma M."/>
        </authorList>
    </citation>
    <scope>NUCLEOTIDE SEQUENCE</scope>
    <source>
        <strain evidence="1">JCM 3091</strain>
    </source>
</reference>
<dbReference type="RefSeq" id="WP_189114481.1">
    <property type="nucleotide sequence ID" value="NZ_BMQC01000008.1"/>
</dbReference>
<name>A0A8J3BSQ6_9ACTN</name>